<feature type="domain" description="Metallo-beta-lactamase" evidence="5">
    <location>
        <begin position="13"/>
        <end position="193"/>
    </location>
</feature>
<dbReference type="CDD" id="cd07737">
    <property type="entry name" value="YcbL-like_MBL-fold"/>
    <property type="match status" value="1"/>
</dbReference>
<keyword evidence="4" id="KW-0862">Zinc</keyword>
<keyword evidence="2" id="KW-0479">Metal-binding</keyword>
<reference evidence="6 7" key="1">
    <citation type="submission" date="2024-04" db="EMBL/GenBank/DDBJ databases">
        <title>Draft genome sequence of Sessilibacter corallicola NBRC 116591.</title>
        <authorList>
            <person name="Miyakawa T."/>
            <person name="Kusuya Y."/>
            <person name="Miura T."/>
        </authorList>
    </citation>
    <scope>NUCLEOTIDE SEQUENCE [LARGE SCALE GENOMIC DNA]</scope>
    <source>
        <strain evidence="6 7">KU-00831-HH</strain>
    </source>
</reference>
<dbReference type="Gene3D" id="3.60.15.10">
    <property type="entry name" value="Ribonuclease Z/Hydroxyacylglutathione hydrolase-like"/>
    <property type="match status" value="1"/>
</dbReference>
<keyword evidence="7" id="KW-1185">Reference proteome</keyword>
<keyword evidence="3" id="KW-0378">Hydrolase</keyword>
<evidence type="ECO:0000256" key="4">
    <source>
        <dbReference type="ARBA" id="ARBA00022833"/>
    </source>
</evidence>
<dbReference type="PANTHER" id="PTHR46233:SF3">
    <property type="entry name" value="HYDROXYACYLGLUTATHIONE HYDROLASE GLOC"/>
    <property type="match status" value="1"/>
</dbReference>
<sequence length="215" mass="23514">MLKYQIVPVTHYQQNCSLVWCSDTHAAAVIDPGGDIDSILSAAKANQVEIQHIWLTHGHLDHVGGALALSKELQLDIIGPHKGDQFWLAGIPQQCAMMGFPAHKAFEPNRWLNEGDTLSLGKLSFQVLHCPGHTPGHLVFFEADSKLAFVGDVLFAGSVGRTDFPQGNSQQLVESIRGKLWPLGDDVQFVPGHGPMSNFGHERKTNPFVSDSRFG</sequence>
<gene>
    <name evidence="6" type="ORF">NBRC116591_18800</name>
</gene>
<dbReference type="Pfam" id="PF00753">
    <property type="entry name" value="Lactamase_B"/>
    <property type="match status" value="1"/>
</dbReference>
<dbReference type="InterPro" id="IPR051453">
    <property type="entry name" value="MBL_Glyoxalase_II"/>
</dbReference>
<evidence type="ECO:0000259" key="5">
    <source>
        <dbReference type="SMART" id="SM00849"/>
    </source>
</evidence>
<evidence type="ECO:0000313" key="7">
    <source>
        <dbReference type="Proteomes" id="UP001465153"/>
    </source>
</evidence>
<protein>
    <submittedName>
        <fullName evidence="6">MBL fold metallo-hydrolase</fullName>
    </submittedName>
</protein>
<dbReference type="PANTHER" id="PTHR46233">
    <property type="entry name" value="HYDROXYACYLGLUTATHIONE HYDROLASE GLOC"/>
    <property type="match status" value="1"/>
</dbReference>
<comment type="cofactor">
    <cofactor evidence="1">
        <name>Zn(2+)</name>
        <dbReference type="ChEBI" id="CHEBI:29105"/>
    </cofactor>
</comment>
<dbReference type="SMART" id="SM00849">
    <property type="entry name" value="Lactamase_B"/>
    <property type="match status" value="1"/>
</dbReference>
<accession>A0ABQ0A8U3</accession>
<dbReference type="InterPro" id="IPR001279">
    <property type="entry name" value="Metallo-B-lactamas"/>
</dbReference>
<evidence type="ECO:0000313" key="6">
    <source>
        <dbReference type="EMBL" id="GAA6168069.1"/>
    </source>
</evidence>
<dbReference type="SUPFAM" id="SSF56281">
    <property type="entry name" value="Metallo-hydrolase/oxidoreductase"/>
    <property type="match status" value="1"/>
</dbReference>
<comment type="caution">
    <text evidence="6">The sequence shown here is derived from an EMBL/GenBank/DDBJ whole genome shotgun (WGS) entry which is preliminary data.</text>
</comment>
<evidence type="ECO:0000256" key="3">
    <source>
        <dbReference type="ARBA" id="ARBA00022801"/>
    </source>
</evidence>
<organism evidence="6 7">
    <name type="scientific">Sessilibacter corallicola</name>
    <dbReference type="NCBI Taxonomy" id="2904075"/>
    <lineage>
        <taxon>Bacteria</taxon>
        <taxon>Pseudomonadati</taxon>
        <taxon>Pseudomonadota</taxon>
        <taxon>Gammaproteobacteria</taxon>
        <taxon>Cellvibrionales</taxon>
        <taxon>Cellvibrionaceae</taxon>
        <taxon>Sessilibacter</taxon>
    </lineage>
</organism>
<evidence type="ECO:0000256" key="1">
    <source>
        <dbReference type="ARBA" id="ARBA00001947"/>
    </source>
</evidence>
<dbReference type="InterPro" id="IPR036866">
    <property type="entry name" value="RibonucZ/Hydroxyglut_hydro"/>
</dbReference>
<dbReference type="EMBL" id="BAABWN010000005">
    <property type="protein sequence ID" value="GAA6168069.1"/>
    <property type="molecule type" value="Genomic_DNA"/>
</dbReference>
<proteinExistence type="predicted"/>
<dbReference type="Proteomes" id="UP001465153">
    <property type="component" value="Unassembled WGS sequence"/>
</dbReference>
<name>A0ABQ0A8U3_9GAMM</name>
<dbReference type="RefSeq" id="WP_353302726.1">
    <property type="nucleotide sequence ID" value="NZ_BAABWN010000005.1"/>
</dbReference>
<evidence type="ECO:0000256" key="2">
    <source>
        <dbReference type="ARBA" id="ARBA00022723"/>
    </source>
</evidence>